<evidence type="ECO:0000313" key="3">
    <source>
        <dbReference type="EMBL" id="MBC3539040.1"/>
    </source>
</evidence>
<dbReference type="EMBL" id="JACOAF010000011">
    <property type="protein sequence ID" value="MBC3539040.1"/>
    <property type="molecule type" value="Genomic_DNA"/>
</dbReference>
<proteinExistence type="predicted"/>
<feature type="transmembrane region" description="Helical" evidence="1">
    <location>
        <begin position="99"/>
        <end position="119"/>
    </location>
</feature>
<keyword evidence="4" id="KW-1185">Reference proteome</keyword>
<evidence type="ECO:0000313" key="4">
    <source>
        <dbReference type="Proteomes" id="UP000659698"/>
    </source>
</evidence>
<dbReference type="Proteomes" id="UP000659698">
    <property type="component" value="Unassembled WGS sequence"/>
</dbReference>
<organism evidence="3 4">
    <name type="scientific">Rufibacter sediminis</name>
    <dbReference type="NCBI Taxonomy" id="2762756"/>
    <lineage>
        <taxon>Bacteria</taxon>
        <taxon>Pseudomonadati</taxon>
        <taxon>Bacteroidota</taxon>
        <taxon>Cytophagia</taxon>
        <taxon>Cytophagales</taxon>
        <taxon>Hymenobacteraceae</taxon>
        <taxon>Rufibacter</taxon>
    </lineage>
</organism>
<protein>
    <submittedName>
        <fullName evidence="3">DUF4339 domain-containing protein</fullName>
    </submittedName>
</protein>
<evidence type="ECO:0000256" key="1">
    <source>
        <dbReference type="SAM" id="Phobius"/>
    </source>
</evidence>
<feature type="domain" description="GYF" evidence="2">
    <location>
        <begin position="6"/>
        <end position="51"/>
    </location>
</feature>
<dbReference type="InterPro" id="IPR025640">
    <property type="entry name" value="GYF_2"/>
</dbReference>
<accession>A0ABR6VQ34</accession>
<keyword evidence="1" id="KW-1133">Transmembrane helix</keyword>
<evidence type="ECO:0000259" key="2">
    <source>
        <dbReference type="Pfam" id="PF14237"/>
    </source>
</evidence>
<comment type="caution">
    <text evidence="3">The sequence shown here is derived from an EMBL/GenBank/DDBJ whole genome shotgun (WGS) entry which is preliminary data.</text>
</comment>
<sequence length="213" mass="24867">METKDYYYLKEEEQVGPVKLTDLKIAELTPNDFIWFEDLDGWMKIKDIPELSILFKPKTPPPPPKVENLNKTEISGEILVKKEKIKNETIEAIKPTNKALHTFLIWAGIHFFALITSYSEVDIFNVSKPRTDKFWPFVEYIEKEKYWEWTSTPPPGQIAVGGYGEWREETDFNGIFYNYDWSEFLVFVGGALFFYLLSKLSDKNDKNTSANIV</sequence>
<gene>
    <name evidence="3" type="ORF">H7U12_05065</name>
</gene>
<name>A0ABR6VQ34_9BACT</name>
<keyword evidence="1" id="KW-0472">Membrane</keyword>
<dbReference type="Pfam" id="PF14237">
    <property type="entry name" value="GYF_2"/>
    <property type="match status" value="1"/>
</dbReference>
<dbReference type="RefSeq" id="WP_186633902.1">
    <property type="nucleotide sequence ID" value="NZ_JACOAF010000011.1"/>
</dbReference>
<feature type="transmembrane region" description="Helical" evidence="1">
    <location>
        <begin position="181"/>
        <end position="197"/>
    </location>
</feature>
<reference evidence="3 4" key="1">
    <citation type="journal article" date="2019" name="Int. J. Syst. Evol. Microbiol.">
        <title>Rufibacter sediminis sp. nov., isolated from freshwater lake sediment.</title>
        <authorList>
            <person name="Qu J.H."/>
            <person name="Zhang L.J."/>
            <person name="Fu Y.H."/>
            <person name="Li H.F."/>
        </authorList>
    </citation>
    <scope>NUCLEOTIDE SEQUENCE [LARGE SCALE GENOMIC DNA]</scope>
    <source>
        <strain evidence="3 4">H-1</strain>
    </source>
</reference>
<keyword evidence="1" id="KW-0812">Transmembrane</keyword>